<reference evidence="3 4" key="1">
    <citation type="submission" date="2016-03" db="EMBL/GenBank/DDBJ databases">
        <title>Acetic acid bacteria sequencing.</title>
        <authorList>
            <person name="Brandt J."/>
            <person name="Jakob F."/>
            <person name="Vogel R.F."/>
        </authorList>
    </citation>
    <scope>NUCLEOTIDE SEQUENCE [LARGE SCALE GENOMIC DNA]</scope>
    <source>
        <strain evidence="3 4">NBRC 101099</strain>
    </source>
</reference>
<accession>A0A1U9KR15</accession>
<name>A0A1U9KR15_9PROT</name>
<feature type="transmembrane region" description="Helical" evidence="2">
    <location>
        <begin position="54"/>
        <end position="74"/>
    </location>
</feature>
<evidence type="ECO:0000256" key="2">
    <source>
        <dbReference type="SAM" id="Phobius"/>
    </source>
</evidence>
<keyword evidence="2" id="KW-0812">Transmembrane</keyword>
<evidence type="ECO:0000313" key="3">
    <source>
        <dbReference type="EMBL" id="AQS88187.1"/>
    </source>
</evidence>
<gene>
    <name evidence="3" type="ORF">A0U93_09805</name>
</gene>
<dbReference type="KEGG" id="nch:A0U93_09805"/>
<evidence type="ECO:0000313" key="4">
    <source>
        <dbReference type="Proteomes" id="UP000188604"/>
    </source>
</evidence>
<organism evidence="3 4">
    <name type="scientific">Neoasaia chiangmaiensis</name>
    <dbReference type="NCBI Taxonomy" id="320497"/>
    <lineage>
        <taxon>Bacteria</taxon>
        <taxon>Pseudomonadati</taxon>
        <taxon>Pseudomonadota</taxon>
        <taxon>Alphaproteobacteria</taxon>
        <taxon>Acetobacterales</taxon>
        <taxon>Acetobacteraceae</taxon>
        <taxon>Neoasaia</taxon>
    </lineage>
</organism>
<keyword evidence="1" id="KW-0175">Coiled coil</keyword>
<keyword evidence="4" id="KW-1185">Reference proteome</keyword>
<proteinExistence type="predicted"/>
<protein>
    <submittedName>
        <fullName evidence="3">Uncharacterized protein</fullName>
    </submittedName>
</protein>
<keyword evidence="2" id="KW-0472">Membrane</keyword>
<feature type="coiled-coil region" evidence="1">
    <location>
        <begin position="5"/>
        <end position="39"/>
    </location>
</feature>
<dbReference type="Proteomes" id="UP000188604">
    <property type="component" value="Chromosome"/>
</dbReference>
<evidence type="ECO:0000256" key="1">
    <source>
        <dbReference type="SAM" id="Coils"/>
    </source>
</evidence>
<dbReference type="AlphaFoldDB" id="A0A1U9KR15"/>
<sequence>MEPRIVKLETKMDAVLDTLKEIRTDMREFRVETRDLRKEMASEFKAVRHEGIKVALWLLSAGVAAFAILAGIVAKGFHWF</sequence>
<keyword evidence="2" id="KW-1133">Transmembrane helix</keyword>
<dbReference type="EMBL" id="CP014691">
    <property type="protein sequence ID" value="AQS88187.1"/>
    <property type="molecule type" value="Genomic_DNA"/>
</dbReference>